<dbReference type="GO" id="GO:0002098">
    <property type="term" value="P:tRNA wobble uridine modification"/>
    <property type="evidence" value="ECO:0007669"/>
    <property type="project" value="InterPro"/>
</dbReference>
<comment type="pathway">
    <text evidence="3">tRNA modification; 5-methoxycarbonylmethyl-2-thiouridine-tRNA biosynthesis.</text>
</comment>
<feature type="repeat" description="WD" evidence="11">
    <location>
        <begin position="224"/>
        <end position="263"/>
    </location>
</feature>
<reference evidence="13" key="1">
    <citation type="submission" date="2014-08" db="EMBL/GenBank/DDBJ databases">
        <authorList>
            <person name="Sharma Rahul"/>
            <person name="Thines Marco"/>
        </authorList>
    </citation>
    <scope>NUCLEOTIDE SEQUENCE</scope>
</reference>
<proteinExistence type="inferred from homology"/>
<evidence type="ECO:0000256" key="1">
    <source>
        <dbReference type="ARBA" id="ARBA00004123"/>
    </source>
</evidence>
<dbReference type="GO" id="GO:0005737">
    <property type="term" value="C:cytoplasm"/>
    <property type="evidence" value="ECO:0007669"/>
    <property type="project" value="UniProtKB-SubCell"/>
</dbReference>
<evidence type="ECO:0000256" key="7">
    <source>
        <dbReference type="ARBA" id="ARBA00022574"/>
    </source>
</evidence>
<dbReference type="GO" id="GO:0005634">
    <property type="term" value="C:nucleus"/>
    <property type="evidence" value="ECO:0007669"/>
    <property type="project" value="UniProtKB-SubCell"/>
</dbReference>
<organism evidence="13">
    <name type="scientific">Phaffia rhodozyma</name>
    <name type="common">Yeast</name>
    <name type="synonym">Xanthophyllomyces dendrorhous</name>
    <dbReference type="NCBI Taxonomy" id="264483"/>
    <lineage>
        <taxon>Eukaryota</taxon>
        <taxon>Fungi</taxon>
        <taxon>Dikarya</taxon>
        <taxon>Basidiomycota</taxon>
        <taxon>Agaricomycotina</taxon>
        <taxon>Tremellomycetes</taxon>
        <taxon>Cystofilobasidiales</taxon>
        <taxon>Mrakiaceae</taxon>
        <taxon>Phaffia</taxon>
    </lineage>
</organism>
<dbReference type="PANTHER" id="PTHR44111">
    <property type="entry name" value="ELONGATOR COMPLEX PROTEIN 2"/>
    <property type="match status" value="1"/>
</dbReference>
<evidence type="ECO:0000256" key="3">
    <source>
        <dbReference type="ARBA" id="ARBA00005043"/>
    </source>
</evidence>
<keyword evidence="7 11" id="KW-0853">WD repeat</keyword>
<accession>A0A0F7SM53</accession>
<dbReference type="SUPFAM" id="SSF82171">
    <property type="entry name" value="DPP6 N-terminal domain-like"/>
    <property type="match status" value="1"/>
</dbReference>
<keyword evidence="8" id="KW-0819">tRNA processing</keyword>
<dbReference type="PROSITE" id="PS50082">
    <property type="entry name" value="WD_REPEATS_2"/>
    <property type="match status" value="4"/>
</dbReference>
<name>A0A0F7SM53_PHARH</name>
<dbReference type="AlphaFoldDB" id="A0A0F7SM53"/>
<keyword evidence="10" id="KW-0539">Nucleus</keyword>
<sequence>MEASGSTAYISTSANKYSHCSDISPDNKGLVIFGAANGVALWNSLDKDQKLVHQVLPGHLKEITSVQFVPTRSDSGELRFVSGDRDGKLIFWRRRSEAGEREWTSVQDIESGHSASVTSICSLADVSCLAGDSSSSSKKQSDLILTAGSDCIVRVWRWDVDEAGEDKPELLQTISTNKKIPLASAISFFPGTNVPVLALSSTDRKVQIFTFQPDTNQFTFSLSLEGHIDWVRCLAFAPTTSNSSDLLLASGSQDAYIRLWSLSPLVESRNETEVAPTEKETDGSDEADQDQELDQKLMDQFEGLANQGDGEGPDGEVGTVNMRAFHLDVKEKSGSVKKFSLSLSALLQGHDTWVTSLHFSPPLPSGSARKQPLQLLSASADNSLILWSPTNANATSNSTAASTTGIWFALSRFGQVSVKGLGFFGALWGGNWTEPDGRRQVLASGWAGGWNIWQEPLLKEDQKNLDLGLLADAWEDVEGPTGHFDGVKAVGWGGGKEGREWILSVSSDETSRIHCPWTRPSASPEEGESSSTAKITTWAEIARPQVHGYPLTSLATLPGTHGFVSGADEKVVRIFGETRGFVESLVGLGAAKLEDAQTSEAPVGASVPPLGLSNKMVTTDAPEEEDASADVGFNYTRFSISEALTKPPTENALSTSTLWPEVEKLYGHGYELMAVAASYHSSLIATSCKASTPQHAVVRLYSTKDWKSIPVTLGGHSLTVTRIAFSRDDRFVITVGRDRSWRLFEVDQDGQSYHPLTFSPKPHARIIWDVAFSPLLFGTNDMLFATGSRDKTVKIWKRPSAEDSKVWESVKVLKFEDGVTSIDFYGGLHNGCLVLAVGLETGPIHIFTSAPLVENVLPTEWTSRLVMEQSVAHLDSVTRLAFRPPTSDSSADESSVLKLASSSEDRSVRVFDIRI</sequence>
<dbReference type="UniPathway" id="UPA00988"/>
<evidence type="ECO:0000256" key="10">
    <source>
        <dbReference type="ARBA" id="ARBA00023242"/>
    </source>
</evidence>
<evidence type="ECO:0000256" key="8">
    <source>
        <dbReference type="ARBA" id="ARBA00022694"/>
    </source>
</evidence>
<feature type="repeat" description="WD" evidence="11">
    <location>
        <begin position="713"/>
        <end position="754"/>
    </location>
</feature>
<evidence type="ECO:0000256" key="12">
    <source>
        <dbReference type="SAM" id="MobiDB-lite"/>
    </source>
</evidence>
<dbReference type="Gene3D" id="2.130.10.10">
    <property type="entry name" value="YVTN repeat-like/Quinoprotein amine dehydrogenase"/>
    <property type="match status" value="4"/>
</dbReference>
<evidence type="ECO:0000256" key="6">
    <source>
        <dbReference type="ARBA" id="ARBA00022490"/>
    </source>
</evidence>
<comment type="similarity">
    <text evidence="4">Belongs to the WD repeat ELP2 family.</text>
</comment>
<dbReference type="Pfam" id="PF00400">
    <property type="entry name" value="WD40"/>
    <property type="match status" value="5"/>
</dbReference>
<dbReference type="InterPro" id="IPR001680">
    <property type="entry name" value="WD40_rpt"/>
</dbReference>
<protein>
    <recommendedName>
        <fullName evidence="5">Elongator complex protein 2</fullName>
    </recommendedName>
</protein>
<dbReference type="InterPro" id="IPR037289">
    <property type="entry name" value="Elp2"/>
</dbReference>
<feature type="region of interest" description="Disordered" evidence="12">
    <location>
        <begin position="269"/>
        <end position="290"/>
    </location>
</feature>
<evidence type="ECO:0000313" key="13">
    <source>
        <dbReference type="EMBL" id="CDZ98002.1"/>
    </source>
</evidence>
<feature type="repeat" description="WD" evidence="11">
    <location>
        <begin position="347"/>
        <end position="397"/>
    </location>
</feature>
<feature type="compositionally biased region" description="Basic and acidic residues" evidence="12">
    <location>
        <begin position="269"/>
        <end position="282"/>
    </location>
</feature>
<evidence type="ECO:0000256" key="5">
    <source>
        <dbReference type="ARBA" id="ARBA00020267"/>
    </source>
</evidence>
<evidence type="ECO:0000256" key="9">
    <source>
        <dbReference type="ARBA" id="ARBA00022737"/>
    </source>
</evidence>
<dbReference type="PROSITE" id="PS50294">
    <property type="entry name" value="WD_REPEATS_REGION"/>
    <property type="match status" value="1"/>
</dbReference>
<evidence type="ECO:0000256" key="2">
    <source>
        <dbReference type="ARBA" id="ARBA00004496"/>
    </source>
</evidence>
<evidence type="ECO:0000256" key="4">
    <source>
        <dbReference type="ARBA" id="ARBA00005881"/>
    </source>
</evidence>
<dbReference type="GO" id="GO:0033588">
    <property type="term" value="C:elongator holoenzyme complex"/>
    <property type="evidence" value="ECO:0007669"/>
    <property type="project" value="InterPro"/>
</dbReference>
<keyword evidence="6" id="KW-0963">Cytoplasm</keyword>
<feature type="repeat" description="WD" evidence="11">
    <location>
        <begin position="760"/>
        <end position="806"/>
    </location>
</feature>
<dbReference type="SMART" id="SM00320">
    <property type="entry name" value="WD40"/>
    <property type="match status" value="11"/>
</dbReference>
<dbReference type="SUPFAM" id="SSF50978">
    <property type="entry name" value="WD40 repeat-like"/>
    <property type="match status" value="1"/>
</dbReference>
<comment type="subcellular location">
    <subcellularLocation>
        <location evidence="2">Cytoplasm</location>
    </subcellularLocation>
    <subcellularLocation>
        <location evidence="1">Nucleus</location>
    </subcellularLocation>
</comment>
<dbReference type="EMBL" id="LN483273">
    <property type="protein sequence ID" value="CDZ98002.1"/>
    <property type="molecule type" value="Genomic_DNA"/>
</dbReference>
<dbReference type="InterPro" id="IPR036322">
    <property type="entry name" value="WD40_repeat_dom_sf"/>
</dbReference>
<dbReference type="InterPro" id="IPR015943">
    <property type="entry name" value="WD40/YVTN_repeat-like_dom_sf"/>
</dbReference>
<keyword evidence="9" id="KW-0677">Repeat</keyword>
<dbReference type="PANTHER" id="PTHR44111:SF1">
    <property type="entry name" value="ELONGATOR COMPLEX PROTEIN 2"/>
    <property type="match status" value="1"/>
</dbReference>
<evidence type="ECO:0000256" key="11">
    <source>
        <dbReference type="PROSITE-ProRule" id="PRU00221"/>
    </source>
</evidence>